<sequence>MNGNCWHKSSYSGNNEPDCVEVAEGSLTLVRDTQNRHLDPLPFPAREWDAFLQAVKGDEL</sequence>
<comment type="caution">
    <text evidence="2">The sequence shown here is derived from an EMBL/GenBank/DDBJ whole genome shotgun (WGS) entry which is preliminary data.</text>
</comment>
<protein>
    <recommendedName>
        <fullName evidence="1">DUF397 domain-containing protein</fullName>
    </recommendedName>
</protein>
<evidence type="ECO:0000313" key="2">
    <source>
        <dbReference type="EMBL" id="NYI98951.1"/>
    </source>
</evidence>
<accession>A0A853BWU2</accession>
<proteinExistence type="predicted"/>
<dbReference type="Proteomes" id="UP000575985">
    <property type="component" value="Unassembled WGS sequence"/>
</dbReference>
<dbReference type="Pfam" id="PF04149">
    <property type="entry name" value="DUF397"/>
    <property type="match status" value="1"/>
</dbReference>
<gene>
    <name evidence="2" type="ORF">HNR12_005228</name>
</gene>
<organism evidence="2 3">
    <name type="scientific">Streptomonospora nanhaiensis</name>
    <dbReference type="NCBI Taxonomy" id="1323731"/>
    <lineage>
        <taxon>Bacteria</taxon>
        <taxon>Bacillati</taxon>
        <taxon>Actinomycetota</taxon>
        <taxon>Actinomycetes</taxon>
        <taxon>Streptosporangiales</taxon>
        <taxon>Nocardiopsidaceae</taxon>
        <taxon>Streptomonospora</taxon>
    </lineage>
</organism>
<reference evidence="2 3" key="1">
    <citation type="submission" date="2020-07" db="EMBL/GenBank/DDBJ databases">
        <title>Sequencing the genomes of 1000 actinobacteria strains.</title>
        <authorList>
            <person name="Klenk H.-P."/>
        </authorList>
    </citation>
    <scope>NUCLEOTIDE SEQUENCE [LARGE SCALE GENOMIC DNA]</scope>
    <source>
        <strain evidence="2 3">DSM 45927</strain>
    </source>
</reference>
<evidence type="ECO:0000259" key="1">
    <source>
        <dbReference type="Pfam" id="PF04149"/>
    </source>
</evidence>
<dbReference type="AlphaFoldDB" id="A0A853BWU2"/>
<dbReference type="EMBL" id="JACCFO010000001">
    <property type="protein sequence ID" value="NYI98951.1"/>
    <property type="molecule type" value="Genomic_DNA"/>
</dbReference>
<feature type="domain" description="DUF397" evidence="1">
    <location>
        <begin position="6"/>
        <end position="56"/>
    </location>
</feature>
<keyword evidence="3" id="KW-1185">Reference proteome</keyword>
<evidence type="ECO:0000313" key="3">
    <source>
        <dbReference type="Proteomes" id="UP000575985"/>
    </source>
</evidence>
<dbReference type="InterPro" id="IPR007278">
    <property type="entry name" value="DUF397"/>
</dbReference>
<dbReference type="RefSeq" id="WP_179770007.1">
    <property type="nucleotide sequence ID" value="NZ_JACCFO010000001.1"/>
</dbReference>
<name>A0A853BWU2_9ACTN</name>